<sequence>MASTDAEAGAGCCGILLFSALEPWCNTKTYGASDSNHLAGCCGSCCNKSFNEDSADEWAKPSSQPETTQPQPSKTMSIAAASTTADSLPPTANLATPTADSKA</sequence>
<gene>
    <name evidence="2" type="ORF">C8F04DRAFT_1075656</name>
</gene>
<name>A0AAD6XAS1_9AGAR</name>
<feature type="region of interest" description="Disordered" evidence="1">
    <location>
        <begin position="56"/>
        <end position="103"/>
    </location>
</feature>
<keyword evidence="3" id="KW-1185">Reference proteome</keyword>
<protein>
    <submittedName>
        <fullName evidence="2">Uncharacterized protein</fullName>
    </submittedName>
</protein>
<dbReference type="EMBL" id="JARJCM010000011">
    <property type="protein sequence ID" value="KAJ7042997.1"/>
    <property type="molecule type" value="Genomic_DNA"/>
</dbReference>
<evidence type="ECO:0000256" key="1">
    <source>
        <dbReference type="SAM" id="MobiDB-lite"/>
    </source>
</evidence>
<organism evidence="2 3">
    <name type="scientific">Mycena alexandri</name>
    <dbReference type="NCBI Taxonomy" id="1745969"/>
    <lineage>
        <taxon>Eukaryota</taxon>
        <taxon>Fungi</taxon>
        <taxon>Dikarya</taxon>
        <taxon>Basidiomycota</taxon>
        <taxon>Agaricomycotina</taxon>
        <taxon>Agaricomycetes</taxon>
        <taxon>Agaricomycetidae</taxon>
        <taxon>Agaricales</taxon>
        <taxon>Marasmiineae</taxon>
        <taxon>Mycenaceae</taxon>
        <taxon>Mycena</taxon>
    </lineage>
</organism>
<evidence type="ECO:0000313" key="3">
    <source>
        <dbReference type="Proteomes" id="UP001218188"/>
    </source>
</evidence>
<evidence type="ECO:0000313" key="2">
    <source>
        <dbReference type="EMBL" id="KAJ7042997.1"/>
    </source>
</evidence>
<dbReference type="AlphaFoldDB" id="A0AAD6XAS1"/>
<proteinExistence type="predicted"/>
<reference evidence="2" key="1">
    <citation type="submission" date="2023-03" db="EMBL/GenBank/DDBJ databases">
        <title>Massive genome expansion in bonnet fungi (Mycena s.s.) driven by repeated elements and novel gene families across ecological guilds.</title>
        <authorList>
            <consortium name="Lawrence Berkeley National Laboratory"/>
            <person name="Harder C.B."/>
            <person name="Miyauchi S."/>
            <person name="Viragh M."/>
            <person name="Kuo A."/>
            <person name="Thoen E."/>
            <person name="Andreopoulos B."/>
            <person name="Lu D."/>
            <person name="Skrede I."/>
            <person name="Drula E."/>
            <person name="Henrissat B."/>
            <person name="Morin E."/>
            <person name="Kohler A."/>
            <person name="Barry K."/>
            <person name="LaButti K."/>
            <person name="Morin E."/>
            <person name="Salamov A."/>
            <person name="Lipzen A."/>
            <person name="Mereny Z."/>
            <person name="Hegedus B."/>
            <person name="Baldrian P."/>
            <person name="Stursova M."/>
            <person name="Weitz H."/>
            <person name="Taylor A."/>
            <person name="Grigoriev I.V."/>
            <person name="Nagy L.G."/>
            <person name="Martin F."/>
            <person name="Kauserud H."/>
        </authorList>
    </citation>
    <scope>NUCLEOTIDE SEQUENCE</scope>
    <source>
        <strain evidence="2">CBHHK200</strain>
    </source>
</reference>
<feature type="compositionally biased region" description="Polar residues" evidence="1">
    <location>
        <begin position="93"/>
        <end position="103"/>
    </location>
</feature>
<comment type="caution">
    <text evidence="2">The sequence shown here is derived from an EMBL/GenBank/DDBJ whole genome shotgun (WGS) entry which is preliminary data.</text>
</comment>
<accession>A0AAD6XAS1</accession>
<feature type="compositionally biased region" description="Low complexity" evidence="1">
    <location>
        <begin position="60"/>
        <end position="75"/>
    </location>
</feature>
<dbReference type="Proteomes" id="UP001218188">
    <property type="component" value="Unassembled WGS sequence"/>
</dbReference>